<feature type="transmembrane region" description="Helical" evidence="8">
    <location>
        <begin position="37"/>
        <end position="55"/>
    </location>
</feature>
<evidence type="ECO:0000256" key="2">
    <source>
        <dbReference type="ARBA" id="ARBA00022475"/>
    </source>
</evidence>
<keyword evidence="5 8" id="KW-0812">Transmembrane</keyword>
<feature type="transmembrane region" description="Helical" evidence="8">
    <location>
        <begin position="335"/>
        <end position="352"/>
    </location>
</feature>
<name>A0A5C5X3G2_9PLAN</name>
<evidence type="ECO:0000256" key="3">
    <source>
        <dbReference type="ARBA" id="ARBA00022676"/>
    </source>
</evidence>
<feature type="transmembrane region" description="Helical" evidence="8">
    <location>
        <begin position="75"/>
        <end position="96"/>
    </location>
</feature>
<dbReference type="Proteomes" id="UP000317243">
    <property type="component" value="Unassembled WGS sequence"/>
</dbReference>
<dbReference type="PANTHER" id="PTHR33908:SF9">
    <property type="entry name" value="BLL5595 PROTEIN"/>
    <property type="match status" value="1"/>
</dbReference>
<comment type="caution">
    <text evidence="10">The sequence shown here is derived from an EMBL/GenBank/DDBJ whole genome shotgun (WGS) entry which is preliminary data.</text>
</comment>
<accession>A0A5C5X3G2</accession>
<evidence type="ECO:0000256" key="1">
    <source>
        <dbReference type="ARBA" id="ARBA00004651"/>
    </source>
</evidence>
<dbReference type="Pfam" id="PF13231">
    <property type="entry name" value="PMT_2"/>
    <property type="match status" value="1"/>
</dbReference>
<feature type="transmembrane region" description="Helical" evidence="8">
    <location>
        <begin position="263"/>
        <end position="288"/>
    </location>
</feature>
<feature type="transmembrane region" description="Helical" evidence="8">
    <location>
        <begin position="364"/>
        <end position="386"/>
    </location>
</feature>
<keyword evidence="4" id="KW-0808">Transferase</keyword>
<feature type="transmembrane region" description="Helical" evidence="8">
    <location>
        <begin position="222"/>
        <end position="243"/>
    </location>
</feature>
<gene>
    <name evidence="10" type="ORF">KOR42_09250</name>
</gene>
<proteinExistence type="predicted"/>
<evidence type="ECO:0000256" key="6">
    <source>
        <dbReference type="ARBA" id="ARBA00022989"/>
    </source>
</evidence>
<evidence type="ECO:0000256" key="8">
    <source>
        <dbReference type="SAM" id="Phobius"/>
    </source>
</evidence>
<organism evidence="10 11">
    <name type="scientific">Thalassoglobus neptunius</name>
    <dbReference type="NCBI Taxonomy" id="1938619"/>
    <lineage>
        <taxon>Bacteria</taxon>
        <taxon>Pseudomonadati</taxon>
        <taxon>Planctomycetota</taxon>
        <taxon>Planctomycetia</taxon>
        <taxon>Planctomycetales</taxon>
        <taxon>Planctomycetaceae</taxon>
        <taxon>Thalassoglobus</taxon>
    </lineage>
</organism>
<dbReference type="EMBL" id="SIHI01000001">
    <property type="protein sequence ID" value="TWT57564.1"/>
    <property type="molecule type" value="Genomic_DNA"/>
</dbReference>
<feature type="transmembrane region" description="Helical" evidence="8">
    <location>
        <begin position="309"/>
        <end position="329"/>
    </location>
</feature>
<dbReference type="InterPro" id="IPR038731">
    <property type="entry name" value="RgtA/B/C-like"/>
</dbReference>
<evidence type="ECO:0000256" key="4">
    <source>
        <dbReference type="ARBA" id="ARBA00022679"/>
    </source>
</evidence>
<reference evidence="10 11" key="1">
    <citation type="submission" date="2019-02" db="EMBL/GenBank/DDBJ databases">
        <title>Deep-cultivation of Planctomycetes and their phenomic and genomic characterization uncovers novel biology.</title>
        <authorList>
            <person name="Wiegand S."/>
            <person name="Jogler M."/>
            <person name="Boedeker C."/>
            <person name="Pinto D."/>
            <person name="Vollmers J."/>
            <person name="Rivas-Marin E."/>
            <person name="Kohn T."/>
            <person name="Peeters S.H."/>
            <person name="Heuer A."/>
            <person name="Rast P."/>
            <person name="Oberbeckmann S."/>
            <person name="Bunk B."/>
            <person name="Jeske O."/>
            <person name="Meyerdierks A."/>
            <person name="Storesund J.E."/>
            <person name="Kallscheuer N."/>
            <person name="Luecker S."/>
            <person name="Lage O.M."/>
            <person name="Pohl T."/>
            <person name="Merkel B.J."/>
            <person name="Hornburger P."/>
            <person name="Mueller R.-W."/>
            <person name="Bruemmer F."/>
            <person name="Labrenz M."/>
            <person name="Spormann A.M."/>
            <person name="Op Den Camp H."/>
            <person name="Overmann J."/>
            <person name="Amann R."/>
            <person name="Jetten M.S.M."/>
            <person name="Mascher T."/>
            <person name="Medema M.H."/>
            <person name="Devos D.P."/>
            <person name="Kaster A.-K."/>
            <person name="Ovreas L."/>
            <person name="Rohde M."/>
            <person name="Galperin M.Y."/>
            <person name="Jogler C."/>
        </authorList>
    </citation>
    <scope>NUCLEOTIDE SEQUENCE [LARGE SCALE GENOMIC DNA]</scope>
    <source>
        <strain evidence="10 11">KOR42</strain>
    </source>
</reference>
<dbReference type="GO" id="GO:0005886">
    <property type="term" value="C:plasma membrane"/>
    <property type="evidence" value="ECO:0007669"/>
    <property type="project" value="UniProtKB-SubCell"/>
</dbReference>
<keyword evidence="3" id="KW-0328">Glycosyltransferase</keyword>
<dbReference type="InterPro" id="IPR050297">
    <property type="entry name" value="LipidA_mod_glycosyltrf_83"/>
</dbReference>
<keyword evidence="2" id="KW-1003">Cell membrane</keyword>
<evidence type="ECO:0000259" key="9">
    <source>
        <dbReference type="Pfam" id="PF13231"/>
    </source>
</evidence>
<keyword evidence="11" id="KW-1185">Reference proteome</keyword>
<evidence type="ECO:0000256" key="7">
    <source>
        <dbReference type="ARBA" id="ARBA00023136"/>
    </source>
</evidence>
<dbReference type="GO" id="GO:0009103">
    <property type="term" value="P:lipopolysaccharide biosynthetic process"/>
    <property type="evidence" value="ECO:0007669"/>
    <property type="project" value="UniProtKB-ARBA"/>
</dbReference>
<evidence type="ECO:0000313" key="10">
    <source>
        <dbReference type="EMBL" id="TWT57564.1"/>
    </source>
</evidence>
<dbReference type="RefSeq" id="WP_146507384.1">
    <property type="nucleotide sequence ID" value="NZ_SIHI01000001.1"/>
</dbReference>
<feature type="domain" description="Glycosyltransferase RgtA/B/C/D-like" evidence="9">
    <location>
        <begin position="80"/>
        <end position="240"/>
    </location>
</feature>
<sequence>MSQAYTQKFKHVTRIVDAFHQKTHQENDENRDPTIRFFYILLGIHVVFWTVLSTITQPNLPDETLEILTLGQSPAWGYFDQPPLSIWVMSIVSAVFAPAAWPAYLIAQLCIATCLWAAWKLGREFLHPWTAICGALVLEGCFFFTIGSSALTSAHLAGALWALSIVAAYKAFQLENRRDWVVLGVLLGLGILCHYSTVLLFWAMCAFSLMNYKARRCWDTSWPFLAILTAGLIVAPHLFWSWSNDFQTFSTSLHSWDSLSAHVVFALRFIIRQLLAVVPIALLLLPMIQAVQFSDESNYEKENQDFAKQYLLVVTLLPAASMLVLAGLVGVDLGATGLTLWTFAGLSILLWCDLRESKTSWRRVLLSCGAAVGAFAALLVTINTMMPKMITSTPPSSVHFPGRDLAQQVRKIWTDQNFERPLKIIGGTAKLAQNASWYNGTFHRPLAFSELDPKRSSGLSHRDLVKTGGILLWNDETSDQYTLDALSTKLGVDLSEQIHYGTQPLMLQWQTSADQAPITVHWAVVSPRVESEDPVAFEANSASPTARIAVR</sequence>
<dbReference type="AlphaFoldDB" id="A0A5C5X3G2"/>
<dbReference type="GO" id="GO:0016763">
    <property type="term" value="F:pentosyltransferase activity"/>
    <property type="evidence" value="ECO:0007669"/>
    <property type="project" value="TreeGrafter"/>
</dbReference>
<comment type="subcellular location">
    <subcellularLocation>
        <location evidence="1">Cell membrane</location>
        <topology evidence="1">Multi-pass membrane protein</topology>
    </subcellularLocation>
</comment>
<evidence type="ECO:0000256" key="5">
    <source>
        <dbReference type="ARBA" id="ARBA00022692"/>
    </source>
</evidence>
<feature type="transmembrane region" description="Helical" evidence="8">
    <location>
        <begin position="184"/>
        <end position="210"/>
    </location>
</feature>
<keyword evidence="6 8" id="KW-1133">Transmembrane helix</keyword>
<evidence type="ECO:0000313" key="11">
    <source>
        <dbReference type="Proteomes" id="UP000317243"/>
    </source>
</evidence>
<dbReference type="OrthoDB" id="9811222at2"/>
<feature type="transmembrane region" description="Helical" evidence="8">
    <location>
        <begin position="125"/>
        <end position="146"/>
    </location>
</feature>
<protein>
    <recommendedName>
        <fullName evidence="9">Glycosyltransferase RgtA/B/C/D-like domain-containing protein</fullName>
    </recommendedName>
</protein>
<keyword evidence="7 8" id="KW-0472">Membrane</keyword>
<dbReference type="PANTHER" id="PTHR33908">
    <property type="entry name" value="MANNOSYLTRANSFERASE YKCB-RELATED"/>
    <property type="match status" value="1"/>
</dbReference>